<dbReference type="GO" id="GO:0048039">
    <property type="term" value="F:ubiquinone binding"/>
    <property type="evidence" value="ECO:0007669"/>
    <property type="project" value="TreeGrafter"/>
</dbReference>
<organism evidence="10 11">
    <name type="scientific">Nitrospira defluvii</name>
    <dbReference type="NCBI Taxonomy" id="330214"/>
    <lineage>
        <taxon>Bacteria</taxon>
        <taxon>Pseudomonadati</taxon>
        <taxon>Nitrospirota</taxon>
        <taxon>Nitrospiria</taxon>
        <taxon>Nitrospirales</taxon>
        <taxon>Nitrospiraceae</taxon>
        <taxon>Nitrospira</taxon>
    </lineage>
</organism>
<feature type="transmembrane region" description="Helical" evidence="8">
    <location>
        <begin position="112"/>
        <end position="139"/>
    </location>
</feature>
<dbReference type="Proteomes" id="UP000001660">
    <property type="component" value="Chromosome"/>
</dbReference>
<evidence type="ECO:0000259" key="9">
    <source>
        <dbReference type="Pfam" id="PF00361"/>
    </source>
</evidence>
<dbReference type="InterPro" id="IPR010227">
    <property type="entry name" value="NADH_Q_OxRdtase_chainM/4"/>
</dbReference>
<dbReference type="NCBIfam" id="TIGR01972">
    <property type="entry name" value="NDH_I_M"/>
    <property type="match status" value="1"/>
</dbReference>
<evidence type="ECO:0000256" key="7">
    <source>
        <dbReference type="SAM" id="MobiDB-lite"/>
    </source>
</evidence>
<feature type="transmembrane region" description="Helical" evidence="8">
    <location>
        <begin position="274"/>
        <end position="292"/>
    </location>
</feature>
<dbReference type="STRING" id="330214.NIDE0226"/>
<dbReference type="PANTHER" id="PTHR43507">
    <property type="entry name" value="NADH-UBIQUINONE OXIDOREDUCTASE CHAIN 4"/>
    <property type="match status" value="1"/>
</dbReference>
<dbReference type="Pfam" id="PF00361">
    <property type="entry name" value="Proton_antipo_M"/>
    <property type="match status" value="1"/>
</dbReference>
<evidence type="ECO:0000313" key="10">
    <source>
        <dbReference type="EMBL" id="CBK40008.1"/>
    </source>
</evidence>
<dbReference type="HOGENOM" id="CLU_007100_4_2_0"/>
<name>D8P9U9_9BACT</name>
<dbReference type="InterPro" id="IPR001750">
    <property type="entry name" value="ND/Mrp_TM"/>
</dbReference>
<feature type="transmembrane region" description="Helical" evidence="8">
    <location>
        <begin position="434"/>
        <end position="453"/>
    </location>
</feature>
<dbReference type="OrthoDB" id="9807568at2"/>
<dbReference type="PANTHER" id="PTHR43507:SF4">
    <property type="entry name" value="PROTON-TRANSLOCATING NADH-QUINONE OXIDOREDUCTASE, CHAIN M"/>
    <property type="match status" value="1"/>
</dbReference>
<dbReference type="EMBL" id="FP929003">
    <property type="protein sequence ID" value="CBK40008.1"/>
    <property type="molecule type" value="Genomic_DNA"/>
</dbReference>
<dbReference type="GO" id="GO:0003954">
    <property type="term" value="F:NADH dehydrogenase activity"/>
    <property type="evidence" value="ECO:0007669"/>
    <property type="project" value="TreeGrafter"/>
</dbReference>
<evidence type="ECO:0000256" key="3">
    <source>
        <dbReference type="ARBA" id="ARBA00022692"/>
    </source>
</evidence>
<evidence type="ECO:0000256" key="2">
    <source>
        <dbReference type="ARBA" id="ARBA00009025"/>
    </source>
</evidence>
<accession>D8P9U9</accession>
<keyword evidence="4 8" id="KW-1133">Transmembrane helix</keyword>
<protein>
    <submittedName>
        <fullName evidence="10">NADH-quinone oxidoreductase, membrane subunit M</fullName>
        <ecNumber evidence="10">1.6.99.5</ecNumber>
    </submittedName>
</protein>
<comment type="subcellular location">
    <subcellularLocation>
        <location evidence="1">Endomembrane system</location>
        <topology evidence="1">Multi-pass membrane protein</topology>
    </subcellularLocation>
    <subcellularLocation>
        <location evidence="6">Membrane</location>
        <topology evidence="6">Multi-pass membrane protein</topology>
    </subcellularLocation>
</comment>
<dbReference type="KEGG" id="nde:NIDE0226"/>
<evidence type="ECO:0000313" key="11">
    <source>
        <dbReference type="Proteomes" id="UP000001660"/>
    </source>
</evidence>
<feature type="transmembrane region" description="Helical" evidence="8">
    <location>
        <begin position="83"/>
        <end position="105"/>
    </location>
</feature>
<keyword evidence="10" id="KW-0560">Oxidoreductase</keyword>
<keyword evidence="3 6" id="KW-0812">Transmembrane</keyword>
<comment type="similarity">
    <text evidence="2">Belongs to the complex I subunit 4 family.</text>
</comment>
<dbReference type="GO" id="GO:0012505">
    <property type="term" value="C:endomembrane system"/>
    <property type="evidence" value="ECO:0007669"/>
    <property type="project" value="UniProtKB-SubCell"/>
</dbReference>
<keyword evidence="11" id="KW-1185">Reference proteome</keyword>
<dbReference type="GO" id="GO:0042773">
    <property type="term" value="P:ATP synthesis coupled electron transport"/>
    <property type="evidence" value="ECO:0007669"/>
    <property type="project" value="InterPro"/>
</dbReference>
<dbReference type="GO" id="GO:0008137">
    <property type="term" value="F:NADH dehydrogenase (ubiquinone) activity"/>
    <property type="evidence" value="ECO:0007669"/>
    <property type="project" value="InterPro"/>
</dbReference>
<dbReference type="eggNOG" id="COG1008">
    <property type="taxonomic scope" value="Bacteria"/>
</dbReference>
<dbReference type="PRINTS" id="PR01437">
    <property type="entry name" value="NUOXDRDTASE4"/>
</dbReference>
<feature type="transmembrane region" description="Helical" evidence="8">
    <location>
        <begin position="233"/>
        <end position="254"/>
    </location>
</feature>
<feature type="transmembrane region" description="Helical" evidence="8">
    <location>
        <begin position="304"/>
        <end position="324"/>
    </location>
</feature>
<proteinExistence type="inferred from homology"/>
<evidence type="ECO:0000256" key="1">
    <source>
        <dbReference type="ARBA" id="ARBA00004127"/>
    </source>
</evidence>
<evidence type="ECO:0000256" key="4">
    <source>
        <dbReference type="ARBA" id="ARBA00022989"/>
    </source>
</evidence>
<gene>
    <name evidence="10" type="primary">nuoM2</name>
    <name evidence="10" type="ORF">NIDE0226</name>
</gene>
<feature type="transmembrane region" description="Helical" evidence="8">
    <location>
        <begin position="6"/>
        <end position="23"/>
    </location>
</feature>
<reference evidence="10 11" key="1">
    <citation type="journal article" date="2010" name="Proc. Natl. Acad. Sci. U.S.A.">
        <title>A Nitrospira metagenome illuminates the physiology and evolution of globally important nitrite-oxidizing bacteria.</title>
        <authorList>
            <person name="Lucker S."/>
            <person name="Wagner M."/>
            <person name="Maixner F."/>
            <person name="Pelletier E."/>
            <person name="Koch H."/>
            <person name="Vacherie B."/>
            <person name="Rattei T."/>
            <person name="Sinninghe Damste J."/>
            <person name="Spieck E."/>
            <person name="Le Paslier D."/>
            <person name="Daims H."/>
        </authorList>
    </citation>
    <scope>NUCLEOTIDE SEQUENCE [LARGE SCALE GENOMIC DNA]</scope>
</reference>
<feature type="transmembrane region" description="Helical" evidence="8">
    <location>
        <begin position="30"/>
        <end position="51"/>
    </location>
</feature>
<evidence type="ECO:0000256" key="5">
    <source>
        <dbReference type="ARBA" id="ARBA00023136"/>
    </source>
</evidence>
<feature type="region of interest" description="Disordered" evidence="7">
    <location>
        <begin position="530"/>
        <end position="551"/>
    </location>
</feature>
<feature type="transmembrane region" description="Helical" evidence="8">
    <location>
        <begin position="193"/>
        <end position="212"/>
    </location>
</feature>
<feature type="transmembrane region" description="Helical" evidence="8">
    <location>
        <begin position="359"/>
        <end position="379"/>
    </location>
</feature>
<dbReference type="GO" id="GO:0016020">
    <property type="term" value="C:membrane"/>
    <property type="evidence" value="ECO:0007669"/>
    <property type="project" value="UniProtKB-SubCell"/>
</dbReference>
<keyword evidence="5 8" id="KW-0472">Membrane</keyword>
<feature type="compositionally biased region" description="Polar residues" evidence="7">
    <location>
        <begin position="530"/>
        <end position="541"/>
    </location>
</feature>
<feature type="transmembrane region" description="Helical" evidence="8">
    <location>
        <begin position="483"/>
        <end position="504"/>
    </location>
</feature>
<feature type="transmembrane region" description="Helical" evidence="8">
    <location>
        <begin position="399"/>
        <end position="422"/>
    </location>
</feature>
<feature type="domain" description="NADH:quinone oxidoreductase/Mrp antiporter transmembrane" evidence="9">
    <location>
        <begin position="181"/>
        <end position="448"/>
    </location>
</feature>
<dbReference type="AlphaFoldDB" id="D8P9U9"/>
<evidence type="ECO:0000256" key="6">
    <source>
        <dbReference type="RuleBase" id="RU000320"/>
    </source>
</evidence>
<dbReference type="GO" id="GO:0015990">
    <property type="term" value="P:electron transport coupled proton transport"/>
    <property type="evidence" value="ECO:0007669"/>
    <property type="project" value="TreeGrafter"/>
</dbReference>
<dbReference type="InterPro" id="IPR003918">
    <property type="entry name" value="NADH_UbQ_OxRdtase"/>
</dbReference>
<sequence>MAEYTLLIILFAPFVGALALIFVSNRQLSLVRGIAAGSAFVSLIASVYLFYAYDPLKGGYQFIQRIEWSRQLGISLHLGVDGIGTPLVLASGILLFAGIFVSWHIKDRVKEFYIWILILAAATIGVFMSLDLFFLYFFYEMSVIPMYLLLGMWGSHTKKYLEMTDAEGLKQRDSVGFIFNFGANSKEYAAMKLVLFLSAFAVAALMGILLIYKFSGLNTFDILVLREQAHFSGPLATLIWLLIFFGFASIAPIWPLHSWSPVGHAAAPAATSMLHAGVLMKLGHFSIIRVAFEILPETTRELMPIAAVLCIFSIIYGGLVAYYAKDTKYVIGYSSSSHMGYVFLGMAALDYISLSGAVIYMFAHAMATGMLFAMAGWVYDQTHTRDIPSLGGLSNRMPFISAAFVIGCMASIGMPGTVNFIAEVMIIVGSWNKYPFQVVVAVLGIVLTMAYLFKMMRGLFYGSMAEKYSHSHDAVTVVDRMPLLIMITVSISFGIFPGHLYSVVRSGVDPLIARITKVVPVAEHPMNLPHATSPTVPTSASHEALAKVTPR</sequence>
<dbReference type="EC" id="1.6.99.5" evidence="10"/>
<evidence type="ECO:0000256" key="8">
    <source>
        <dbReference type="SAM" id="Phobius"/>
    </source>
</evidence>